<dbReference type="CDD" id="cd03137">
    <property type="entry name" value="GATase1_AraC_1"/>
    <property type="match status" value="1"/>
</dbReference>
<evidence type="ECO:0000256" key="2">
    <source>
        <dbReference type="ARBA" id="ARBA00023163"/>
    </source>
</evidence>
<dbReference type="InterPro" id="IPR029062">
    <property type="entry name" value="Class_I_gatase-like"/>
</dbReference>
<evidence type="ECO:0000313" key="4">
    <source>
        <dbReference type="EMBL" id="MCW5322727.1"/>
    </source>
</evidence>
<dbReference type="SUPFAM" id="SSF52317">
    <property type="entry name" value="Class I glutamine amidotransferase-like"/>
    <property type="match status" value="1"/>
</dbReference>
<reference evidence="5" key="1">
    <citation type="submission" date="2023-07" db="EMBL/GenBank/DDBJ databases">
        <title>Verminephrobacter genomes.</title>
        <authorList>
            <person name="Lund M.B."/>
        </authorList>
    </citation>
    <scope>NUCLEOTIDE SEQUENCE [LARGE SCALE GENOMIC DNA]</scope>
    <source>
        <strain evidence="5">AtM5-05</strain>
    </source>
</reference>
<dbReference type="SUPFAM" id="SSF46689">
    <property type="entry name" value="Homeodomain-like"/>
    <property type="match status" value="2"/>
</dbReference>
<evidence type="ECO:0000313" key="5">
    <source>
        <dbReference type="Proteomes" id="UP001208935"/>
    </source>
</evidence>
<dbReference type="PROSITE" id="PS01124">
    <property type="entry name" value="HTH_ARAC_FAMILY_2"/>
    <property type="match status" value="1"/>
</dbReference>
<keyword evidence="1" id="KW-0805">Transcription regulation</keyword>
<dbReference type="Pfam" id="PF01965">
    <property type="entry name" value="DJ-1_PfpI"/>
    <property type="match status" value="1"/>
</dbReference>
<dbReference type="Gene3D" id="3.40.50.880">
    <property type="match status" value="1"/>
</dbReference>
<dbReference type="RefSeq" id="WP_265282878.1">
    <property type="nucleotide sequence ID" value="NZ_QZCW01000003.1"/>
</dbReference>
<feature type="domain" description="HTH araC/xylS-type" evidence="3">
    <location>
        <begin position="264"/>
        <end position="363"/>
    </location>
</feature>
<dbReference type="Pfam" id="PF12833">
    <property type="entry name" value="HTH_18"/>
    <property type="match status" value="1"/>
</dbReference>
<dbReference type="InterPro" id="IPR009057">
    <property type="entry name" value="Homeodomain-like_sf"/>
</dbReference>
<gene>
    <name evidence="4" type="ORF">D5039_16705</name>
</gene>
<comment type="caution">
    <text evidence="4">The sequence shown here is derived from an EMBL/GenBank/DDBJ whole genome shotgun (WGS) entry which is preliminary data.</text>
</comment>
<dbReference type="EMBL" id="QZCW01000003">
    <property type="protein sequence ID" value="MCW5322727.1"/>
    <property type="molecule type" value="Genomic_DNA"/>
</dbReference>
<sequence length="370" mass="40674">MATVMFVFMDGAFTFFLCTKAASYLKWSQTMPVNSANLTTKTDRSRKILFVGYDDLTLLDLAGPMQAFDAVNVLRRTMGKPPAYAIRLLASESGRLRTDVGVPVEAGAWQEETGDDPHLVVVPGGPGVWNPQTQATVSAYLRSQPETAEIAAVCIGAFLLGHAGLLDGKRVVTHWRYCRKLQTDFPNAYVDADPIFIHDGNIWTSAGVTAGIDLALAIIERDHGHSLAADVARGLVVFLKRPGGQSQYSKLLEAQSAVADGKLSDLHAWIADNLHRPLSVETLAAQAGMSLRSFARYYVEKTGVTPRRAIENLRVDTAQRMLLDYPQLSLKRISDKCGFADDERMRRTFIRHFGMPPSELRQRFSSSAAG</sequence>
<dbReference type="SMART" id="SM00342">
    <property type="entry name" value="HTH_ARAC"/>
    <property type="match status" value="1"/>
</dbReference>
<dbReference type="PANTHER" id="PTHR43130:SF3">
    <property type="entry name" value="HTH-TYPE TRANSCRIPTIONAL REGULATOR RV1931C"/>
    <property type="match status" value="1"/>
</dbReference>
<keyword evidence="5" id="KW-1185">Reference proteome</keyword>
<proteinExistence type="predicted"/>
<organism evidence="4 5">
    <name type="scientific">Verminephrobacter aporrectodeae subsp. tuberculatae</name>
    <dbReference type="NCBI Taxonomy" id="1110392"/>
    <lineage>
        <taxon>Bacteria</taxon>
        <taxon>Pseudomonadati</taxon>
        <taxon>Pseudomonadota</taxon>
        <taxon>Betaproteobacteria</taxon>
        <taxon>Burkholderiales</taxon>
        <taxon>Comamonadaceae</taxon>
        <taxon>Verminephrobacter</taxon>
    </lineage>
</organism>
<dbReference type="InterPro" id="IPR052158">
    <property type="entry name" value="INH-QAR"/>
</dbReference>
<evidence type="ECO:0000256" key="1">
    <source>
        <dbReference type="ARBA" id="ARBA00023015"/>
    </source>
</evidence>
<keyword evidence="2" id="KW-0804">Transcription</keyword>
<evidence type="ECO:0000259" key="3">
    <source>
        <dbReference type="PROSITE" id="PS01124"/>
    </source>
</evidence>
<protein>
    <submittedName>
        <fullName evidence="4">Helix-turn-helix domain-containing protein</fullName>
    </submittedName>
</protein>
<dbReference type="InterPro" id="IPR018060">
    <property type="entry name" value="HTH_AraC"/>
</dbReference>
<dbReference type="InterPro" id="IPR002818">
    <property type="entry name" value="DJ-1/PfpI"/>
</dbReference>
<accession>A0ABT3KWK2</accession>
<dbReference type="PANTHER" id="PTHR43130">
    <property type="entry name" value="ARAC-FAMILY TRANSCRIPTIONAL REGULATOR"/>
    <property type="match status" value="1"/>
</dbReference>
<dbReference type="Proteomes" id="UP001208935">
    <property type="component" value="Unassembled WGS sequence"/>
</dbReference>
<dbReference type="Gene3D" id="1.10.10.60">
    <property type="entry name" value="Homeodomain-like"/>
    <property type="match status" value="1"/>
</dbReference>
<name>A0ABT3KWK2_9BURK</name>